<dbReference type="SMART" id="SM00261">
    <property type="entry name" value="FU"/>
    <property type="match status" value="9"/>
</dbReference>
<dbReference type="OrthoDB" id="29561at2759"/>
<organism evidence="3 4">
    <name type="scientific">Entamoeba invadens IP1</name>
    <dbReference type="NCBI Taxonomy" id="370355"/>
    <lineage>
        <taxon>Eukaryota</taxon>
        <taxon>Amoebozoa</taxon>
        <taxon>Evosea</taxon>
        <taxon>Archamoebae</taxon>
        <taxon>Mastigamoebida</taxon>
        <taxon>Entamoebidae</taxon>
        <taxon>Entamoeba</taxon>
    </lineage>
</organism>
<evidence type="ECO:0000256" key="1">
    <source>
        <dbReference type="SAM" id="SignalP"/>
    </source>
</evidence>
<accession>L7FQ45</accession>
<feature type="domain" description="EGF-like" evidence="2">
    <location>
        <begin position="985"/>
        <end position="1032"/>
    </location>
</feature>
<feature type="domain" description="EGF-like" evidence="2">
    <location>
        <begin position="530"/>
        <end position="578"/>
    </location>
</feature>
<feature type="domain" description="EGF-like" evidence="2">
    <location>
        <begin position="693"/>
        <end position="740"/>
    </location>
</feature>
<dbReference type="OMA" id="RIELCNE"/>
<evidence type="ECO:0000313" key="4">
    <source>
        <dbReference type="Proteomes" id="UP000014680"/>
    </source>
</evidence>
<dbReference type="AlphaFoldDB" id="L7FQ45"/>
<dbReference type="InterPro" id="IPR006212">
    <property type="entry name" value="Furin_repeat"/>
</dbReference>
<dbReference type="SUPFAM" id="SSF57184">
    <property type="entry name" value="Growth factor receptor domain"/>
    <property type="match status" value="5"/>
</dbReference>
<dbReference type="VEuPathDB" id="AmoebaDB:EIN_324220"/>
<feature type="domain" description="EGF-like" evidence="2">
    <location>
        <begin position="223"/>
        <end position="258"/>
    </location>
</feature>
<feature type="domain" description="EGF-like" evidence="2">
    <location>
        <begin position="1033"/>
        <end position="1067"/>
    </location>
</feature>
<reference evidence="3 4" key="1">
    <citation type="submission" date="2012-10" db="EMBL/GenBank/DDBJ databases">
        <authorList>
            <person name="Zafar N."/>
            <person name="Inman J."/>
            <person name="Hall N."/>
            <person name="Lorenzi H."/>
            <person name="Caler E."/>
        </authorList>
    </citation>
    <scope>NUCLEOTIDE SEQUENCE [LARGE SCALE GENOMIC DNA]</scope>
    <source>
        <strain evidence="3 4">IP1</strain>
    </source>
</reference>
<name>L7FQ45_ENTIV</name>
<dbReference type="InterPro" id="IPR000742">
    <property type="entry name" value="EGF"/>
</dbReference>
<feature type="domain" description="EGF-like" evidence="2">
    <location>
        <begin position="748"/>
        <end position="788"/>
    </location>
</feature>
<evidence type="ECO:0000313" key="3">
    <source>
        <dbReference type="EMBL" id="ELP92504.1"/>
    </source>
</evidence>
<evidence type="ECO:0000259" key="2">
    <source>
        <dbReference type="SMART" id="SM00181"/>
    </source>
</evidence>
<feature type="domain" description="EGF-like" evidence="2">
    <location>
        <begin position="637"/>
        <end position="686"/>
    </location>
</feature>
<dbReference type="KEGG" id="eiv:EIN_324220"/>
<feature type="domain" description="EGF-like" evidence="2">
    <location>
        <begin position="936"/>
        <end position="984"/>
    </location>
</feature>
<dbReference type="GeneID" id="14891485"/>
<dbReference type="Proteomes" id="UP000014680">
    <property type="component" value="Unassembled WGS sequence"/>
</dbReference>
<feature type="domain" description="EGF-like" evidence="2">
    <location>
        <begin position="849"/>
        <end position="887"/>
    </location>
</feature>
<dbReference type="PANTHER" id="PTHR45756:SF1">
    <property type="entry name" value="PROTEIN KINASE DOMAIN CONTAINING PROTEIN"/>
    <property type="match status" value="1"/>
</dbReference>
<dbReference type="InterPro" id="IPR009030">
    <property type="entry name" value="Growth_fac_rcpt_cys_sf"/>
</dbReference>
<keyword evidence="1" id="KW-0732">Signal</keyword>
<proteinExistence type="predicted"/>
<dbReference type="EMBL" id="KB206366">
    <property type="protein sequence ID" value="ELP92504.1"/>
    <property type="molecule type" value="Genomic_DNA"/>
</dbReference>
<dbReference type="RefSeq" id="XP_004259275.1">
    <property type="nucleotide sequence ID" value="XM_004259227.1"/>
</dbReference>
<protein>
    <submittedName>
        <fullName evidence="3">Furin repeat-containing protein, putative</fullName>
    </submittedName>
</protein>
<dbReference type="SMART" id="SM00181">
    <property type="entry name" value="EGF"/>
    <property type="match status" value="11"/>
</dbReference>
<feature type="domain" description="EGF-like" evidence="2">
    <location>
        <begin position="288"/>
        <end position="325"/>
    </location>
</feature>
<sequence length="1085" mass="118845">MILFSLIISAFSTPFLQINSKEPRDENINCKMFTRSISSEGIPDSTLKCTACENSYYKLDPTTGKCIYNTANCNTTDLYLYLDNSECKFCDYACNTCDSSGKCTCNFNTDFNTCKKCVQTISVTTGSTTVLKCKYCGQGLVTSTDLMSCETAESGDEVKDNTNCALSGLNNGKQSCLKCFGNYSYDSTTGHCSKDHHLMFGCIRQNGETCLKCDTGFYLSGSECSKNDENCETYKEGSDPLVCSRCREGYYLENGACKICTVNGDNTKQYDSLCDLFDTTKCNQCSRRCSVSGNSCVSTHCLEFASTGKCGICENGYYQNGGTCHYLSDNGFDLTSSTKKCLAGYYVDYDSATNTYTCKKCKGHFAECLTENTPTPGTSLFDGWTQTKDVPCEDENCLQCADDGKLCYKCTSLSGSQSVSLINGKCVITPSSITLEYIAQPPKDVGDYDTTYLFCKYKGVNTFFEDVVPAHTQELGYNIKCDVVYRRNYLYKTQTEGNTEIECATGNRDPKKNCQCKTGYYQANASSTVACVPVATSSNCLESANGQQCTVCPTGGKFTYEGKCVCPIGTYLKDNECQTCPELCSECTYTNSKIVCSACKPTEYSGQGRNPEKNCECMDNYVTESGKIDVCVALIDGCKEEGHYSVSNKQIYCKECDKEHFTIGNGLTQCSQCVDGYYLDTDGTCKKCNFGVGCATCNKTECTKCTDGNGILTPPSDNAAAYCTSCKTGYAYKSDDGSCVRCTSACDGCTYDLTLQETHCTACKNDRNPPYCICDNGVYLDPDTNKCKECNNNDYCGVECDYGSDIYVHCLKCKDPLRNPLTNCTSCIASNQYLDSTGSCVNCIDTCDICLNATYCTTCKASTFRTGFLCEKCLNGYYLDTDSNLCKACDPTCSSCTSENECTACVSANRKPVSGNKCDGCEDGYYWSATDKKCYECSNNCLICSDSSVCLQCTSNNNFNEVPVDGKCRCQDGYLFNETTETCSPCEEKINEFCSKCENGKCHLCNAEYFEAKDDKCVCKEGYYTTSWNSCVPCNRHINGCLTCESKEICTKCGEGYKLNETSGKCDGANLLVIVAIVMTIMALL</sequence>
<feature type="signal peptide" evidence="1">
    <location>
        <begin position="1"/>
        <end position="20"/>
    </location>
</feature>
<feature type="chain" id="PRO_5003973880" evidence="1">
    <location>
        <begin position="21"/>
        <end position="1085"/>
    </location>
</feature>
<dbReference type="InterPro" id="IPR053215">
    <property type="entry name" value="TKL_Ser/Thr_kinase"/>
</dbReference>
<dbReference type="PANTHER" id="PTHR45756">
    <property type="entry name" value="PALMITOYLTRANSFERASE"/>
    <property type="match status" value="1"/>
</dbReference>
<feature type="domain" description="EGF-like" evidence="2">
    <location>
        <begin position="579"/>
        <end position="616"/>
    </location>
</feature>
<gene>
    <name evidence="3" type="ORF">EIN_324220</name>
</gene>
<keyword evidence="4" id="KW-1185">Reference proteome</keyword>
<dbReference type="Gene3D" id="2.10.220.10">
    <property type="entry name" value="Hormone Receptor, Insulin-like Growth Factor Receptor 1, Chain A, domain 2"/>
    <property type="match status" value="2"/>
</dbReference>